<proteinExistence type="predicted"/>
<feature type="region of interest" description="Disordered" evidence="1">
    <location>
        <begin position="272"/>
        <end position="295"/>
    </location>
</feature>
<keyword evidence="2" id="KW-0812">Transmembrane</keyword>
<evidence type="ECO:0000313" key="3">
    <source>
        <dbReference type="EMBL" id="MFC0672627.1"/>
    </source>
</evidence>
<evidence type="ECO:0008006" key="5">
    <source>
        <dbReference type="Google" id="ProtNLM"/>
    </source>
</evidence>
<gene>
    <name evidence="3" type="ORF">ACFFF6_01510</name>
</gene>
<protein>
    <recommendedName>
        <fullName evidence="5">DUF2207 domain-containing protein</fullName>
    </recommendedName>
</protein>
<name>A0ABV6R8C5_9MICO</name>
<evidence type="ECO:0000256" key="1">
    <source>
        <dbReference type="SAM" id="MobiDB-lite"/>
    </source>
</evidence>
<dbReference type="EMBL" id="JBHLSV010000002">
    <property type="protein sequence ID" value="MFC0672627.1"/>
    <property type="molecule type" value="Genomic_DNA"/>
</dbReference>
<reference evidence="3 4" key="1">
    <citation type="submission" date="2024-09" db="EMBL/GenBank/DDBJ databases">
        <authorList>
            <person name="Sun Q."/>
            <person name="Mori K."/>
        </authorList>
    </citation>
    <scope>NUCLEOTIDE SEQUENCE [LARGE SCALE GENOMIC DNA]</scope>
    <source>
        <strain evidence="3 4">CICC 10874</strain>
    </source>
</reference>
<dbReference type="Proteomes" id="UP001589793">
    <property type="component" value="Unassembled WGS sequence"/>
</dbReference>
<evidence type="ECO:0000256" key="2">
    <source>
        <dbReference type="SAM" id="Phobius"/>
    </source>
</evidence>
<keyword evidence="2" id="KW-0472">Membrane</keyword>
<sequence>MSAQGTTPPVTAYRGHHGGHDYVVLARHGVLDARAVLVIDGVYHDPKKEEEPRVEATAPGVVVHEAVHDAVSGEADGLAFRAGESIRSIIYRVRRPGEDGTLADAETIEVRTTGLGGMGEVDVTGSLELRGTPLRPDPGSASAAREERKAAHPLRAALLAAGGKAAVYLVPLLGIGALFSGFLAPARRFVEGLVRPPVLWLGEVLAPVGEAIAAVRRFLFGWIPAIPWPDIHLPFLPAIPDWAGDVLVPVVVVALVGAAAWKRVRWRARRMDEAAGRADGTPGREEEPGSSSPSS</sequence>
<evidence type="ECO:0000313" key="4">
    <source>
        <dbReference type="Proteomes" id="UP001589793"/>
    </source>
</evidence>
<feature type="transmembrane region" description="Helical" evidence="2">
    <location>
        <begin position="242"/>
        <end position="261"/>
    </location>
</feature>
<comment type="caution">
    <text evidence="3">The sequence shown here is derived from an EMBL/GenBank/DDBJ whole genome shotgun (WGS) entry which is preliminary data.</text>
</comment>
<keyword evidence="2" id="KW-1133">Transmembrane helix</keyword>
<organism evidence="3 4">
    <name type="scientific">Brachybacterium hainanense</name>
    <dbReference type="NCBI Taxonomy" id="1541174"/>
    <lineage>
        <taxon>Bacteria</taxon>
        <taxon>Bacillati</taxon>
        <taxon>Actinomycetota</taxon>
        <taxon>Actinomycetes</taxon>
        <taxon>Micrococcales</taxon>
        <taxon>Dermabacteraceae</taxon>
        <taxon>Brachybacterium</taxon>
    </lineage>
</organism>
<accession>A0ABV6R8C5</accession>
<keyword evidence="4" id="KW-1185">Reference proteome</keyword>
<feature type="compositionally biased region" description="Basic and acidic residues" evidence="1">
    <location>
        <begin position="272"/>
        <end position="287"/>
    </location>
</feature>
<feature type="transmembrane region" description="Helical" evidence="2">
    <location>
        <begin position="198"/>
        <end position="222"/>
    </location>
</feature>
<dbReference type="RefSeq" id="WP_376977567.1">
    <property type="nucleotide sequence ID" value="NZ_JBHLSV010000002.1"/>
</dbReference>
<feature type="transmembrane region" description="Helical" evidence="2">
    <location>
        <begin position="165"/>
        <end position="186"/>
    </location>
</feature>